<dbReference type="PANTHER" id="PTHR19308:SF54">
    <property type="entry name" value="START DOMAIN-CONTAINING PROTEIN"/>
    <property type="match status" value="1"/>
</dbReference>
<feature type="compositionally biased region" description="Low complexity" evidence="1">
    <location>
        <begin position="1624"/>
        <end position="1636"/>
    </location>
</feature>
<feature type="domain" description="START" evidence="3">
    <location>
        <begin position="493"/>
        <end position="661"/>
    </location>
</feature>
<evidence type="ECO:0000259" key="3">
    <source>
        <dbReference type="PROSITE" id="PS50848"/>
    </source>
</evidence>
<dbReference type="InterPro" id="IPR051213">
    <property type="entry name" value="START_lipid_transfer"/>
</dbReference>
<name>A0A9P5XPB9_9AGAR</name>
<feature type="compositionally biased region" description="Polar residues" evidence="1">
    <location>
        <begin position="1299"/>
        <end position="1317"/>
    </location>
</feature>
<dbReference type="GO" id="GO:0008289">
    <property type="term" value="F:lipid binding"/>
    <property type="evidence" value="ECO:0007669"/>
    <property type="project" value="InterPro"/>
</dbReference>
<keyword evidence="2" id="KW-0812">Transmembrane</keyword>
<dbReference type="CDD" id="cd00177">
    <property type="entry name" value="START"/>
    <property type="match status" value="1"/>
</dbReference>
<evidence type="ECO:0000313" key="5">
    <source>
        <dbReference type="Proteomes" id="UP000807342"/>
    </source>
</evidence>
<dbReference type="Proteomes" id="UP000807342">
    <property type="component" value="Unassembled WGS sequence"/>
</dbReference>
<feature type="compositionally biased region" description="Low complexity" evidence="1">
    <location>
        <begin position="1251"/>
        <end position="1260"/>
    </location>
</feature>
<dbReference type="InterPro" id="IPR023393">
    <property type="entry name" value="START-like_dom_sf"/>
</dbReference>
<reference evidence="4" key="1">
    <citation type="submission" date="2020-11" db="EMBL/GenBank/DDBJ databases">
        <authorList>
            <consortium name="DOE Joint Genome Institute"/>
            <person name="Ahrendt S."/>
            <person name="Riley R."/>
            <person name="Andreopoulos W."/>
            <person name="Labutti K."/>
            <person name="Pangilinan J."/>
            <person name="Ruiz-Duenas F.J."/>
            <person name="Barrasa J.M."/>
            <person name="Sanchez-Garcia M."/>
            <person name="Camarero S."/>
            <person name="Miyauchi S."/>
            <person name="Serrano A."/>
            <person name="Linde D."/>
            <person name="Babiker R."/>
            <person name="Drula E."/>
            <person name="Ayuso-Fernandez I."/>
            <person name="Pacheco R."/>
            <person name="Padilla G."/>
            <person name="Ferreira P."/>
            <person name="Barriuso J."/>
            <person name="Kellner H."/>
            <person name="Castanera R."/>
            <person name="Alfaro M."/>
            <person name="Ramirez L."/>
            <person name="Pisabarro A.G."/>
            <person name="Kuo A."/>
            <person name="Tritt A."/>
            <person name="Lipzen A."/>
            <person name="He G."/>
            <person name="Yan M."/>
            <person name="Ng V."/>
            <person name="Cullen D."/>
            <person name="Martin F."/>
            <person name="Rosso M.-N."/>
            <person name="Henrissat B."/>
            <person name="Hibbett D."/>
            <person name="Martinez A.T."/>
            <person name="Grigoriev I.V."/>
        </authorList>
    </citation>
    <scope>NUCLEOTIDE SEQUENCE</scope>
    <source>
        <strain evidence="4">MF-IS2</strain>
    </source>
</reference>
<dbReference type="GO" id="GO:0005737">
    <property type="term" value="C:cytoplasm"/>
    <property type="evidence" value="ECO:0007669"/>
    <property type="project" value="UniProtKB-ARBA"/>
</dbReference>
<keyword evidence="2" id="KW-1133">Transmembrane helix</keyword>
<dbReference type="PROSITE" id="PS50848">
    <property type="entry name" value="START"/>
    <property type="match status" value="1"/>
</dbReference>
<feature type="transmembrane region" description="Helical" evidence="2">
    <location>
        <begin position="1771"/>
        <end position="1791"/>
    </location>
</feature>
<protein>
    <recommendedName>
        <fullName evidence="3">START domain-containing protein</fullName>
    </recommendedName>
</protein>
<feature type="region of interest" description="Disordered" evidence="1">
    <location>
        <begin position="1251"/>
        <end position="1317"/>
    </location>
</feature>
<feature type="region of interest" description="Disordered" evidence="1">
    <location>
        <begin position="1715"/>
        <end position="1735"/>
    </location>
</feature>
<keyword evidence="5" id="KW-1185">Reference proteome</keyword>
<sequence length="1844" mass="200011">MSDGSRLRQSWYNALNDAESRFRQLLTSSGPSDWKRISTAPESPTRKGKARVSAVPELADVIVHRHTGNAGDDVYRMVLDVAVGDESVSLESWKAVLMTPELRQEWDPAVEEAHLVEMFDHKTRISKTNFTLGWPANPRDAVTISRLFHDSNTVIDISTSLPRSADEPAYLRPSPPFVRSHVKLFAWCIQLLQSQPQSSNDDQAKKKFSRLRITCFWQHDLKAMWGFNSSTSSMAQQLSTMTLSLFKTVIKRGGRVAKLSGYGNGVSVDRIRYQIDREALTVEYAIIPEEDEHTTPSEQIQGMEEVHSLREQRRLTRSIECVLPYLEGWDVQVVTKGSSEEAERLPWSANALRTSSSSSSSGDEIVLRLTHTALPDAHTVLKVKATIEVSAGSRGIRLNGIPKPIVEAEERDPSSHFISQTILQDIASTADLSFNTVTSVGTRNSAASTSSSVNVITRTATERSAAGEKSILSRVRRNYIYFSSLLQEPEAKWRRTTEARGVSITQLDSIDPTLVVYRAEATFVGVGLWDLFATVVSPGARIFWDKQHEDGVLLEDVNELTELWHYKTKPAWPVNGRDSVLLKTVYKSPNTIHVFSFSADEPHLFPNVPLPEPNVIRTQVDLQGWSIEALSPTTTLLTLLEQSDPKGWTNKTSIPNQMINTLAGIGEFAIKCGGPPVVTRLAGARVNEIRYDHEKASFRVEYEASASRRANANNNNDDNDSHSPAIELELRCDTDTWAASLDIVVDPPPQTISCLRRHRLSAEGGGLWLTLAHDALFVDDERLLTIVRKAPGKEKGLVMVNGAKVQVDVEEIPEHEMKALAKQKRVKPVRIPLDQPPVMSNIRKKRAEWGDSGDVSPIVMNAGVAGATKPTDSPVSAWASAPRISSPLTRFFTYYVDQATTTTQQAVAAIAPTNISGDNAVPSSSKLPLQYALESLSWVQDANGQTLNNDWTLVSDKGMLVHRKTIPEVSPFIPVHRGAKVIEGVSAEELAPMVTHWDCRRKWDDRFDNVKVLESYGADSQTAFLTSRAGFPFRDRGFYLASVVVRGSLSSSSVGSSLPPSLSRQVSADGAGTSSVAGVVGGDHSSSSSRRAIYCVSASFSPDSVASFAPAKYNPHVLPVGRVYIDAWILETLDPYTKENYMIPSTRCTRYIAVDYAGSIPAAVNSMINASIPRCILALEAFVKGSAPLPVLRLPAPSLVEEMLVGLKATAWKLRRRDENRTAIWEKFMVEEKVLSICVEVCLPTYAGKGRSASVSVSGDSIGGGNGKSETGTQSQLTTPRPSRMVLKSPGPEDKKEGSSSFMDSGSEITITPSNSDAMITPTLSMVPPSIAPARQRQRTVSSIAAFSPIVAAASAAFEEQRRGRSASAFTVRGEVRPPGDLVVAEVVVDKKMYPDGYEVKVRSKMRRDVKVGQRGGFVPLWDIVAKPPGEDQTGSAMTSDNVLPLKYAVYAMPLSPMHSSGEAGTRHLIRVVLPTAQVERMGSGEVKDPLTGEVRGAPEEKPQWWNDMIDCGGAVVWVDVVPAAIAGTGDVATNVAAAGSVDKGSMRKRSRKETSGKGEAVTIDGKEVVVIDEKEALTSLGRDELMDDRVGKMNVISRVPNDSEALPDELKTPVGIADSLCDSGSSTTSVTSSHAGNGGEEKKDGKAEAKSQEEQTTDGETPKTTGENKDKSPHVSHAVPSSGGLLGFLQGYPNPLTRFGVGMGGSVIGGVGDKGKGKASGAGANTNTAGSEKETLTVPGGIANEMGVSKGSDNVDVDQQVKEKKTRASAYPMSTLLVVAVIAFLLGSLLRSLISPADFVYVGGTPPQVDGGGGWRELRRLFEVKYVFGGWDLQIAAVRRHER</sequence>
<feature type="compositionally biased region" description="Polar residues" evidence="1">
    <location>
        <begin position="1270"/>
        <end position="1281"/>
    </location>
</feature>
<evidence type="ECO:0000313" key="4">
    <source>
        <dbReference type="EMBL" id="KAF9454468.1"/>
    </source>
</evidence>
<feature type="compositionally biased region" description="Basic and acidic residues" evidence="1">
    <location>
        <begin position="1640"/>
        <end position="1654"/>
    </location>
</feature>
<dbReference type="InterPro" id="IPR002913">
    <property type="entry name" value="START_lipid-bd_dom"/>
</dbReference>
<organism evidence="4 5">
    <name type="scientific">Macrolepiota fuliginosa MF-IS2</name>
    <dbReference type="NCBI Taxonomy" id="1400762"/>
    <lineage>
        <taxon>Eukaryota</taxon>
        <taxon>Fungi</taxon>
        <taxon>Dikarya</taxon>
        <taxon>Basidiomycota</taxon>
        <taxon>Agaricomycotina</taxon>
        <taxon>Agaricomycetes</taxon>
        <taxon>Agaricomycetidae</taxon>
        <taxon>Agaricales</taxon>
        <taxon>Agaricineae</taxon>
        <taxon>Agaricaceae</taxon>
        <taxon>Macrolepiota</taxon>
    </lineage>
</organism>
<dbReference type="Pfam" id="PF01852">
    <property type="entry name" value="START"/>
    <property type="match status" value="1"/>
</dbReference>
<gene>
    <name evidence="4" type="ORF">P691DRAFT_797224</name>
</gene>
<keyword evidence="2" id="KW-0472">Membrane</keyword>
<evidence type="ECO:0000256" key="2">
    <source>
        <dbReference type="SAM" id="Phobius"/>
    </source>
</evidence>
<accession>A0A9P5XPB9</accession>
<evidence type="ECO:0000256" key="1">
    <source>
        <dbReference type="SAM" id="MobiDB-lite"/>
    </source>
</evidence>
<dbReference type="OrthoDB" id="196858at2759"/>
<dbReference type="SUPFAM" id="SSF55961">
    <property type="entry name" value="Bet v1-like"/>
    <property type="match status" value="3"/>
</dbReference>
<proteinExistence type="predicted"/>
<feature type="region of interest" description="Disordered" evidence="1">
    <location>
        <begin position="1623"/>
        <end position="1680"/>
    </location>
</feature>
<dbReference type="Gene3D" id="3.30.530.20">
    <property type="match status" value="3"/>
</dbReference>
<comment type="caution">
    <text evidence="4">The sequence shown here is derived from an EMBL/GenBank/DDBJ whole genome shotgun (WGS) entry which is preliminary data.</text>
</comment>
<dbReference type="PANTHER" id="PTHR19308">
    <property type="entry name" value="PHOSPHATIDYLCHOLINE TRANSFER PROTEIN"/>
    <property type="match status" value="1"/>
</dbReference>
<dbReference type="EMBL" id="MU151054">
    <property type="protein sequence ID" value="KAF9454468.1"/>
    <property type="molecule type" value="Genomic_DNA"/>
</dbReference>